<organism evidence="4 5">
    <name type="scientific">Paraburkholderia panacisoli</name>
    <dbReference type="NCBI Taxonomy" id="2603818"/>
    <lineage>
        <taxon>Bacteria</taxon>
        <taxon>Pseudomonadati</taxon>
        <taxon>Pseudomonadota</taxon>
        <taxon>Betaproteobacteria</taxon>
        <taxon>Burkholderiales</taxon>
        <taxon>Burkholderiaceae</taxon>
        <taxon>Paraburkholderia</taxon>
    </lineage>
</organism>
<reference evidence="4 5" key="1">
    <citation type="submission" date="2019-08" db="EMBL/GenBank/DDBJ databases">
        <title>Paraburkholderia sp. DCY113.</title>
        <authorList>
            <person name="Kang J."/>
        </authorList>
    </citation>
    <scope>NUCLEOTIDE SEQUENCE [LARGE SCALE GENOMIC DNA]</scope>
    <source>
        <strain evidence="4 5">DCY113</strain>
    </source>
</reference>
<name>A0A5B0GD71_9BURK</name>
<dbReference type="GO" id="GO:0000160">
    <property type="term" value="P:phosphorelay signal transduction system"/>
    <property type="evidence" value="ECO:0007669"/>
    <property type="project" value="InterPro"/>
</dbReference>
<dbReference type="InterPro" id="IPR011006">
    <property type="entry name" value="CheY-like_superfamily"/>
</dbReference>
<feature type="domain" description="Response regulatory" evidence="3">
    <location>
        <begin position="7"/>
        <end position="119"/>
    </location>
</feature>
<dbReference type="Pfam" id="PF00072">
    <property type="entry name" value="Response_reg"/>
    <property type="match status" value="1"/>
</dbReference>
<dbReference type="PANTHER" id="PTHR44591:SF3">
    <property type="entry name" value="RESPONSE REGULATORY DOMAIN-CONTAINING PROTEIN"/>
    <property type="match status" value="1"/>
</dbReference>
<gene>
    <name evidence="4" type="ORF">FVF58_40035</name>
</gene>
<accession>A0A5B0GD71</accession>
<dbReference type="Gene3D" id="3.40.50.2300">
    <property type="match status" value="1"/>
</dbReference>
<dbReference type="PANTHER" id="PTHR44591">
    <property type="entry name" value="STRESS RESPONSE REGULATOR PROTEIN 1"/>
    <property type="match status" value="1"/>
</dbReference>
<protein>
    <submittedName>
        <fullName evidence="4">Response regulator</fullName>
    </submittedName>
</protein>
<proteinExistence type="predicted"/>
<evidence type="ECO:0000313" key="4">
    <source>
        <dbReference type="EMBL" id="KAA1000538.1"/>
    </source>
</evidence>
<evidence type="ECO:0000256" key="2">
    <source>
        <dbReference type="PROSITE-ProRule" id="PRU00169"/>
    </source>
</evidence>
<evidence type="ECO:0000259" key="3">
    <source>
        <dbReference type="PROSITE" id="PS50110"/>
    </source>
</evidence>
<dbReference type="InterPro" id="IPR001789">
    <property type="entry name" value="Sig_transdc_resp-reg_receiver"/>
</dbReference>
<keyword evidence="1 2" id="KW-0597">Phosphoprotein</keyword>
<feature type="modified residue" description="4-aspartylphosphate" evidence="2">
    <location>
        <position position="56"/>
    </location>
</feature>
<keyword evidence="5" id="KW-1185">Reference proteome</keyword>
<evidence type="ECO:0000256" key="1">
    <source>
        <dbReference type="ARBA" id="ARBA00022553"/>
    </source>
</evidence>
<dbReference type="SMART" id="SM00448">
    <property type="entry name" value="REC"/>
    <property type="match status" value="1"/>
</dbReference>
<dbReference type="SUPFAM" id="SSF52172">
    <property type="entry name" value="CheY-like"/>
    <property type="match status" value="1"/>
</dbReference>
<dbReference type="InterPro" id="IPR050595">
    <property type="entry name" value="Bact_response_regulator"/>
</dbReference>
<dbReference type="EMBL" id="VTUZ01000044">
    <property type="protein sequence ID" value="KAA1000538.1"/>
    <property type="molecule type" value="Genomic_DNA"/>
</dbReference>
<dbReference type="PROSITE" id="PS50110">
    <property type="entry name" value="RESPONSE_REGULATORY"/>
    <property type="match status" value="1"/>
</dbReference>
<comment type="caution">
    <text evidence="4">The sequence shown here is derived from an EMBL/GenBank/DDBJ whole genome shotgun (WGS) entry which is preliminary data.</text>
</comment>
<sequence length="125" mass="13390">MEGTQYLIVIVEDDDGMRRALERLLRISGYRTLAFDSAEAPGATNATVGVACLVLDVQLPGRSGPEFYAQLGAGRPPAVFITSHDSPATRRAISRFGGSELICKPFPGKVLLDAIVRAMHRGPPP</sequence>
<dbReference type="RefSeq" id="WP_149675189.1">
    <property type="nucleotide sequence ID" value="NZ_VTUZ01000044.1"/>
</dbReference>
<dbReference type="AlphaFoldDB" id="A0A5B0GD71"/>
<dbReference type="Proteomes" id="UP000325273">
    <property type="component" value="Unassembled WGS sequence"/>
</dbReference>
<evidence type="ECO:0000313" key="5">
    <source>
        <dbReference type="Proteomes" id="UP000325273"/>
    </source>
</evidence>